<gene>
    <name evidence="3" type="ORF">WKV44_03670</name>
</gene>
<proteinExistence type="predicted"/>
<evidence type="ECO:0000313" key="3">
    <source>
        <dbReference type="EMBL" id="MEM5947637.1"/>
    </source>
</evidence>
<dbReference type="GO" id="GO:0030612">
    <property type="term" value="F:arsenate reductase (thioredoxin) activity"/>
    <property type="evidence" value="ECO:0007669"/>
    <property type="project" value="UniProtKB-EC"/>
</dbReference>
<dbReference type="InterPro" id="IPR023485">
    <property type="entry name" value="Ptyr_pPase"/>
</dbReference>
<dbReference type="EC" id="1.20.4.4" evidence="3"/>
<dbReference type="RefSeq" id="WP_420069080.1">
    <property type="nucleotide sequence ID" value="NZ_JBCHKQ010000001.1"/>
</dbReference>
<feature type="domain" description="Phosphotyrosine protein phosphatase I" evidence="2">
    <location>
        <begin position="4"/>
        <end position="140"/>
    </location>
</feature>
<organism evidence="3 4">
    <name type="scientific">Rarispira pelagica</name>
    <dbReference type="NCBI Taxonomy" id="3141764"/>
    <lineage>
        <taxon>Bacteria</taxon>
        <taxon>Pseudomonadati</taxon>
        <taxon>Spirochaetota</taxon>
        <taxon>Spirochaetia</taxon>
        <taxon>Winmispirales</taxon>
        <taxon>Winmispiraceae</taxon>
        <taxon>Rarispira</taxon>
    </lineage>
</organism>
<keyword evidence="3" id="KW-0560">Oxidoreductase</keyword>
<reference evidence="3 4" key="1">
    <citation type="submission" date="2024-03" db="EMBL/GenBank/DDBJ databases">
        <title>Ignisphaera cupida sp. nov., a hyperthermophilic hydrolytic archaeon from a hot spring of Kamchatka, and proposal of Ignisphaeraceae fam. nov.</title>
        <authorList>
            <person name="Podosokorskaya O.A."/>
            <person name="Elcheninov A.G."/>
            <person name="Maltseva A.I."/>
            <person name="Zayulina K.S."/>
            <person name="Novikov A."/>
            <person name="Merkel A.Y."/>
        </authorList>
    </citation>
    <scope>NUCLEOTIDE SEQUENCE [LARGE SCALE GENOMIC DNA]</scope>
    <source>
        <strain evidence="3 4">38H-sp</strain>
    </source>
</reference>
<evidence type="ECO:0000259" key="2">
    <source>
        <dbReference type="SMART" id="SM00226"/>
    </source>
</evidence>
<dbReference type="Pfam" id="PF01451">
    <property type="entry name" value="LMWPc"/>
    <property type="match status" value="1"/>
</dbReference>
<name>A0ABU9UAE1_9SPIR</name>
<sequence length="145" mass="16547">MEKIRILVLCTGNSCRSQMAEGWIRHFYADKVDVYSAGIEKHGLNPYAVRVMSEAGVPIDNHASNTVDELPVRDFDYVITVCSNARENCPYFPAKVKVLHKGFDDPPYLTRDMEDEEEILSVYRKVRDEIRDFASSLPEFLGISL</sequence>
<evidence type="ECO:0000256" key="1">
    <source>
        <dbReference type="ARBA" id="ARBA00022849"/>
    </source>
</evidence>
<dbReference type="SMART" id="SM00226">
    <property type="entry name" value="LMWPc"/>
    <property type="match status" value="1"/>
</dbReference>
<dbReference type="SUPFAM" id="SSF52788">
    <property type="entry name" value="Phosphotyrosine protein phosphatases I"/>
    <property type="match status" value="1"/>
</dbReference>
<keyword evidence="4" id="KW-1185">Reference proteome</keyword>
<protein>
    <submittedName>
        <fullName evidence="3">Arsenate reductase ArsC</fullName>
        <ecNumber evidence="3">1.20.4.4</ecNumber>
    </submittedName>
</protein>
<dbReference type="PANTHER" id="PTHR43428:SF1">
    <property type="entry name" value="ARSENATE REDUCTASE"/>
    <property type="match status" value="1"/>
</dbReference>
<dbReference type="Gene3D" id="3.40.50.2300">
    <property type="match status" value="1"/>
</dbReference>
<dbReference type="Proteomes" id="UP001466331">
    <property type="component" value="Unassembled WGS sequence"/>
</dbReference>
<dbReference type="EMBL" id="JBCHKQ010000001">
    <property type="protein sequence ID" value="MEM5947637.1"/>
    <property type="molecule type" value="Genomic_DNA"/>
</dbReference>
<accession>A0ABU9UAE1</accession>
<keyword evidence="1" id="KW-0059">Arsenical resistance</keyword>
<evidence type="ECO:0000313" key="4">
    <source>
        <dbReference type="Proteomes" id="UP001466331"/>
    </source>
</evidence>
<dbReference type="CDD" id="cd16345">
    <property type="entry name" value="LMWP_ArsC"/>
    <property type="match status" value="1"/>
</dbReference>
<dbReference type="InterPro" id="IPR036196">
    <property type="entry name" value="Ptyr_pPase_sf"/>
</dbReference>
<comment type="caution">
    <text evidence="3">The sequence shown here is derived from an EMBL/GenBank/DDBJ whole genome shotgun (WGS) entry which is preliminary data.</text>
</comment>
<dbReference type="PANTHER" id="PTHR43428">
    <property type="entry name" value="ARSENATE REDUCTASE"/>
    <property type="match status" value="1"/>
</dbReference>